<feature type="active site" description="Cysteine sulfenic acid (-SOH) intermediate; for peroxidase activity" evidence="13">
    <location>
        <position position="46"/>
    </location>
</feature>
<dbReference type="PIRSF" id="PIRSF000239">
    <property type="entry name" value="AHPC"/>
    <property type="match status" value="1"/>
</dbReference>
<comment type="catalytic activity">
    <reaction evidence="12">
        <text>a hydroperoxide + [thioredoxin]-dithiol = an alcohol + [thioredoxin]-disulfide + H2O</text>
        <dbReference type="Rhea" id="RHEA:62620"/>
        <dbReference type="Rhea" id="RHEA-COMP:10698"/>
        <dbReference type="Rhea" id="RHEA-COMP:10700"/>
        <dbReference type="ChEBI" id="CHEBI:15377"/>
        <dbReference type="ChEBI" id="CHEBI:29950"/>
        <dbReference type="ChEBI" id="CHEBI:30879"/>
        <dbReference type="ChEBI" id="CHEBI:35924"/>
        <dbReference type="ChEBI" id="CHEBI:50058"/>
        <dbReference type="EC" id="1.11.1.24"/>
    </reaction>
</comment>
<dbReference type="InterPro" id="IPR050924">
    <property type="entry name" value="Peroxiredoxin_BCP/PrxQ"/>
</dbReference>
<evidence type="ECO:0000256" key="4">
    <source>
        <dbReference type="ARBA" id="ARBA00022559"/>
    </source>
</evidence>
<evidence type="ECO:0000256" key="13">
    <source>
        <dbReference type="PIRSR" id="PIRSR000239-1"/>
    </source>
</evidence>
<keyword evidence="8" id="KW-0676">Redox-active center</keyword>
<dbReference type="EC" id="1.11.1.24" evidence="3"/>
<dbReference type="PANTHER" id="PTHR42801:SF4">
    <property type="entry name" value="AHPC_TSA FAMILY PROTEIN"/>
    <property type="match status" value="1"/>
</dbReference>
<dbReference type="CDD" id="cd03017">
    <property type="entry name" value="PRX_BCP"/>
    <property type="match status" value="1"/>
</dbReference>
<dbReference type="GO" id="GO:0045454">
    <property type="term" value="P:cell redox homeostasis"/>
    <property type="evidence" value="ECO:0007669"/>
    <property type="project" value="TreeGrafter"/>
</dbReference>
<dbReference type="InterPro" id="IPR024706">
    <property type="entry name" value="Peroxiredoxin_AhpC-typ"/>
</dbReference>
<evidence type="ECO:0000256" key="1">
    <source>
        <dbReference type="ARBA" id="ARBA00003330"/>
    </source>
</evidence>
<reference evidence="15 16" key="1">
    <citation type="submission" date="2018-12" db="EMBL/GenBank/DDBJ databases">
        <authorList>
            <person name="Lunina O.N."/>
            <person name="Grouzdev D.S."/>
            <person name="Gorlenko V.M."/>
            <person name="Savvichev A.S."/>
        </authorList>
    </citation>
    <scope>NUCLEOTIDE SEQUENCE [LARGE SCALE GENOMIC DNA]</scope>
    <source>
        <strain evidence="15 16">BrKhr-17</strain>
    </source>
</reference>
<evidence type="ECO:0000256" key="12">
    <source>
        <dbReference type="ARBA" id="ARBA00049091"/>
    </source>
</evidence>
<evidence type="ECO:0000256" key="2">
    <source>
        <dbReference type="ARBA" id="ARBA00011245"/>
    </source>
</evidence>
<dbReference type="Gene3D" id="3.40.30.10">
    <property type="entry name" value="Glutaredoxin"/>
    <property type="match status" value="1"/>
</dbReference>
<gene>
    <name evidence="15" type="ORF">EKD02_07000</name>
</gene>
<dbReference type="GO" id="GO:0008379">
    <property type="term" value="F:thioredoxin peroxidase activity"/>
    <property type="evidence" value="ECO:0007669"/>
    <property type="project" value="TreeGrafter"/>
</dbReference>
<dbReference type="InterPro" id="IPR000866">
    <property type="entry name" value="AhpC/TSA"/>
</dbReference>
<name>A0A432AUY9_CHLPH</name>
<keyword evidence="5" id="KW-0049">Antioxidant</keyword>
<dbReference type="GO" id="GO:0005737">
    <property type="term" value="C:cytoplasm"/>
    <property type="evidence" value="ECO:0007669"/>
    <property type="project" value="TreeGrafter"/>
</dbReference>
<dbReference type="GO" id="GO:0034599">
    <property type="term" value="P:cellular response to oxidative stress"/>
    <property type="evidence" value="ECO:0007669"/>
    <property type="project" value="TreeGrafter"/>
</dbReference>
<dbReference type="EMBL" id="RXYK01000009">
    <property type="protein sequence ID" value="RTY37574.1"/>
    <property type="molecule type" value="Genomic_DNA"/>
</dbReference>
<keyword evidence="7" id="KW-1015">Disulfide bond</keyword>
<dbReference type="Pfam" id="PF00578">
    <property type="entry name" value="AhpC-TSA"/>
    <property type="match status" value="1"/>
</dbReference>
<keyword evidence="6 15" id="KW-0560">Oxidoreductase</keyword>
<dbReference type="PANTHER" id="PTHR42801">
    <property type="entry name" value="THIOREDOXIN-DEPENDENT PEROXIDE REDUCTASE"/>
    <property type="match status" value="1"/>
</dbReference>
<sequence length="156" mass="17311">MALLKEGGTAPDFTGIDQDGKSVSLSEYRGSKVLIYFYPKDDTPGCTAEACAFRDNLPNFNKLGVTVLGVSTDPEAKHRKFADKYSLPFRLVADSDKVIVQAYGVWGPKKFMGKEYMGTSRVSYMIDEDGLIAKVWPKVKPAVHPEEVLGWLQDNK</sequence>
<accession>A0A432AUY9</accession>
<dbReference type="PROSITE" id="PS51352">
    <property type="entry name" value="THIOREDOXIN_2"/>
    <property type="match status" value="1"/>
</dbReference>
<comment type="caution">
    <text evidence="15">The sequence shown here is derived from an EMBL/GenBank/DDBJ whole genome shotgun (WGS) entry which is preliminary data.</text>
</comment>
<evidence type="ECO:0000256" key="8">
    <source>
        <dbReference type="ARBA" id="ARBA00023284"/>
    </source>
</evidence>
<evidence type="ECO:0000259" key="14">
    <source>
        <dbReference type="PROSITE" id="PS51352"/>
    </source>
</evidence>
<dbReference type="NCBIfam" id="NF006960">
    <property type="entry name" value="PRK09437.1"/>
    <property type="match status" value="1"/>
</dbReference>
<evidence type="ECO:0000256" key="6">
    <source>
        <dbReference type="ARBA" id="ARBA00023002"/>
    </source>
</evidence>
<comment type="function">
    <text evidence="1">Thiol-specific peroxidase that catalyzes the reduction of hydrogen peroxide and organic hydroperoxides to water and alcohols, respectively. Plays a role in cell protection against oxidative stress by detoxifying peroxides and as sensor of hydrogen peroxide-mediated signaling events.</text>
</comment>
<comment type="subunit">
    <text evidence="2">Monomer.</text>
</comment>
<evidence type="ECO:0000256" key="5">
    <source>
        <dbReference type="ARBA" id="ARBA00022862"/>
    </source>
</evidence>
<evidence type="ECO:0000256" key="11">
    <source>
        <dbReference type="ARBA" id="ARBA00042639"/>
    </source>
</evidence>
<dbReference type="RefSeq" id="WP_126384696.1">
    <property type="nucleotide sequence ID" value="NZ_RXYK01000009.1"/>
</dbReference>
<dbReference type="AlphaFoldDB" id="A0A432AUY9"/>
<dbReference type="InterPro" id="IPR013766">
    <property type="entry name" value="Thioredoxin_domain"/>
</dbReference>
<feature type="domain" description="Thioredoxin" evidence="14">
    <location>
        <begin position="4"/>
        <end position="156"/>
    </location>
</feature>
<dbReference type="InterPro" id="IPR036249">
    <property type="entry name" value="Thioredoxin-like_sf"/>
</dbReference>
<proteinExistence type="inferred from homology"/>
<evidence type="ECO:0000313" key="15">
    <source>
        <dbReference type="EMBL" id="RTY37574.1"/>
    </source>
</evidence>
<dbReference type="FunFam" id="3.40.30.10:FF:000007">
    <property type="entry name" value="Thioredoxin-dependent thiol peroxidase"/>
    <property type="match status" value="1"/>
</dbReference>
<keyword evidence="4 15" id="KW-0575">Peroxidase</keyword>
<comment type="similarity">
    <text evidence="10">Belongs to the peroxiredoxin family. BCP/PrxQ subfamily.</text>
</comment>
<dbReference type="SUPFAM" id="SSF52833">
    <property type="entry name" value="Thioredoxin-like"/>
    <property type="match status" value="1"/>
</dbReference>
<evidence type="ECO:0000256" key="3">
    <source>
        <dbReference type="ARBA" id="ARBA00013017"/>
    </source>
</evidence>
<dbReference type="Proteomes" id="UP000279908">
    <property type="component" value="Unassembled WGS sequence"/>
</dbReference>
<evidence type="ECO:0000256" key="9">
    <source>
        <dbReference type="ARBA" id="ARBA00032824"/>
    </source>
</evidence>
<evidence type="ECO:0000313" key="16">
    <source>
        <dbReference type="Proteomes" id="UP000279908"/>
    </source>
</evidence>
<evidence type="ECO:0000256" key="10">
    <source>
        <dbReference type="ARBA" id="ARBA00038489"/>
    </source>
</evidence>
<organism evidence="15 16">
    <name type="scientific">Chlorobium phaeovibrioides</name>
    <dbReference type="NCBI Taxonomy" id="1094"/>
    <lineage>
        <taxon>Bacteria</taxon>
        <taxon>Pseudomonadati</taxon>
        <taxon>Chlorobiota</taxon>
        <taxon>Chlorobiia</taxon>
        <taxon>Chlorobiales</taxon>
        <taxon>Chlorobiaceae</taxon>
        <taxon>Chlorobium/Pelodictyon group</taxon>
        <taxon>Chlorobium</taxon>
    </lineage>
</organism>
<evidence type="ECO:0000256" key="7">
    <source>
        <dbReference type="ARBA" id="ARBA00023157"/>
    </source>
</evidence>
<protein>
    <recommendedName>
        <fullName evidence="3">thioredoxin-dependent peroxiredoxin</fullName>
        <ecNumber evidence="3">1.11.1.24</ecNumber>
    </recommendedName>
    <alternativeName>
        <fullName evidence="9">Thioredoxin peroxidase</fullName>
    </alternativeName>
    <alternativeName>
        <fullName evidence="11">Thioredoxin-dependent peroxiredoxin Bcp</fullName>
    </alternativeName>
</protein>